<keyword evidence="1" id="KW-1133">Transmembrane helix</keyword>
<reference evidence="2" key="1">
    <citation type="journal article" date="2020" name="Nature">
        <title>Giant virus diversity and host interactions through global metagenomics.</title>
        <authorList>
            <person name="Schulz F."/>
            <person name="Roux S."/>
            <person name="Paez-Espino D."/>
            <person name="Jungbluth S."/>
            <person name="Walsh D.A."/>
            <person name="Denef V.J."/>
            <person name="McMahon K.D."/>
            <person name="Konstantinidis K.T."/>
            <person name="Eloe-Fadrosh E.A."/>
            <person name="Kyrpides N.C."/>
            <person name="Woyke T."/>
        </authorList>
    </citation>
    <scope>NUCLEOTIDE SEQUENCE</scope>
    <source>
        <strain evidence="2">GVMAG-M-3300023174-57</strain>
    </source>
</reference>
<organism evidence="2">
    <name type="scientific">viral metagenome</name>
    <dbReference type="NCBI Taxonomy" id="1070528"/>
    <lineage>
        <taxon>unclassified sequences</taxon>
        <taxon>metagenomes</taxon>
        <taxon>organismal metagenomes</taxon>
    </lineage>
</organism>
<dbReference type="AlphaFoldDB" id="A0A6C0DS35"/>
<feature type="transmembrane region" description="Helical" evidence="1">
    <location>
        <begin position="6"/>
        <end position="26"/>
    </location>
</feature>
<dbReference type="EMBL" id="MN739664">
    <property type="protein sequence ID" value="QHT19321.1"/>
    <property type="molecule type" value="Genomic_DNA"/>
</dbReference>
<proteinExistence type="predicted"/>
<evidence type="ECO:0000313" key="2">
    <source>
        <dbReference type="EMBL" id="QHT19321.1"/>
    </source>
</evidence>
<keyword evidence="1" id="KW-0472">Membrane</keyword>
<name>A0A6C0DS35_9ZZZZ</name>
<accession>A0A6C0DS35</accession>
<protein>
    <submittedName>
        <fullName evidence="2">Uncharacterized protein</fullName>
    </submittedName>
</protein>
<keyword evidence="1" id="KW-0812">Transmembrane</keyword>
<evidence type="ECO:0000256" key="1">
    <source>
        <dbReference type="SAM" id="Phobius"/>
    </source>
</evidence>
<sequence length="77" mass="8881">MNLLGNIQFFPMLISFAIGIFIVYILKPSPLIILKYPNLENAGKLIYRDRNGTCFVYETNEVDCNANEKRIKPFPLI</sequence>